<protein>
    <submittedName>
        <fullName evidence="2">Uncharacterized protein</fullName>
    </submittedName>
</protein>
<name>A0A086YZX2_9BIFI</name>
<sequence>MGVVWDWVVGNAVTVGGWVVTLTVAIIGWVISGVRHSPTG</sequence>
<dbReference type="AlphaFoldDB" id="A0A086YZX2"/>
<keyword evidence="3" id="KW-1185">Reference proteome</keyword>
<feature type="transmembrane region" description="Helical" evidence="1">
    <location>
        <begin position="12"/>
        <end position="31"/>
    </location>
</feature>
<proteinExistence type="predicted"/>
<dbReference type="Proteomes" id="UP000029015">
    <property type="component" value="Unassembled WGS sequence"/>
</dbReference>
<organism evidence="2 3">
    <name type="scientific">Bifidobacterium actinocoloniiforme DSM 22766</name>
    <dbReference type="NCBI Taxonomy" id="1437605"/>
    <lineage>
        <taxon>Bacteria</taxon>
        <taxon>Bacillati</taxon>
        <taxon>Actinomycetota</taxon>
        <taxon>Actinomycetes</taxon>
        <taxon>Bifidobacteriales</taxon>
        <taxon>Bifidobacteriaceae</taxon>
        <taxon>Bifidobacterium</taxon>
    </lineage>
</organism>
<evidence type="ECO:0000256" key="1">
    <source>
        <dbReference type="SAM" id="Phobius"/>
    </source>
</evidence>
<evidence type="ECO:0000313" key="2">
    <source>
        <dbReference type="EMBL" id="KFI39822.1"/>
    </source>
</evidence>
<reference evidence="2 3" key="1">
    <citation type="submission" date="2014-03" db="EMBL/GenBank/DDBJ databases">
        <title>Genomics of Bifidobacteria.</title>
        <authorList>
            <person name="Ventura M."/>
            <person name="Milani C."/>
            <person name="Lugli G.A."/>
        </authorList>
    </citation>
    <scope>NUCLEOTIDE SEQUENCE [LARGE SCALE GENOMIC DNA]</scope>
    <source>
        <strain evidence="2 3">DSM 22766</strain>
    </source>
</reference>
<evidence type="ECO:0000313" key="3">
    <source>
        <dbReference type="Proteomes" id="UP000029015"/>
    </source>
</evidence>
<keyword evidence="1" id="KW-1133">Transmembrane helix</keyword>
<keyword evidence="1" id="KW-0472">Membrane</keyword>
<dbReference type="EMBL" id="JGYK01000001">
    <property type="protein sequence ID" value="KFI39822.1"/>
    <property type="molecule type" value="Genomic_DNA"/>
</dbReference>
<gene>
    <name evidence="2" type="ORF">BACT_0523</name>
</gene>
<keyword evidence="1" id="KW-0812">Transmembrane</keyword>
<accession>A0A086YZX2</accession>
<comment type="caution">
    <text evidence="2">The sequence shown here is derived from an EMBL/GenBank/DDBJ whole genome shotgun (WGS) entry which is preliminary data.</text>
</comment>